<comment type="similarity">
    <text evidence="2">Belongs to the peptidase S49 family.</text>
</comment>
<evidence type="ECO:0000313" key="11">
    <source>
        <dbReference type="Proteomes" id="UP000030518"/>
    </source>
</evidence>
<keyword evidence="11" id="KW-1185">Reference proteome</keyword>
<feature type="active site" description="Nucleophile" evidence="7">
    <location>
        <position position="414"/>
    </location>
</feature>
<gene>
    <name evidence="10" type="ORF">LF41_1901</name>
</gene>
<dbReference type="NCBIfam" id="TIGR00706">
    <property type="entry name" value="SppA_dom"/>
    <property type="match status" value="1"/>
</dbReference>
<dbReference type="PATRIC" id="fig|1300345.3.peg.2948"/>
<dbReference type="InterPro" id="IPR047217">
    <property type="entry name" value="S49_SppA_67K_type_N"/>
</dbReference>
<dbReference type="SUPFAM" id="SSF52096">
    <property type="entry name" value="ClpP/crotonase"/>
    <property type="match status" value="2"/>
</dbReference>
<dbReference type="InterPro" id="IPR029045">
    <property type="entry name" value="ClpP/crotonase-like_dom_sf"/>
</dbReference>
<dbReference type="GO" id="GO:0006465">
    <property type="term" value="P:signal peptide processing"/>
    <property type="evidence" value="ECO:0007669"/>
    <property type="project" value="InterPro"/>
</dbReference>
<comment type="caution">
    <text evidence="10">The sequence shown here is derived from an EMBL/GenBank/DDBJ whole genome shotgun (WGS) entry which is preliminary data.</text>
</comment>
<keyword evidence="8" id="KW-0812">Transmembrane</keyword>
<evidence type="ECO:0000256" key="2">
    <source>
        <dbReference type="ARBA" id="ARBA00008683"/>
    </source>
</evidence>
<dbReference type="GO" id="GO:0008236">
    <property type="term" value="F:serine-type peptidase activity"/>
    <property type="evidence" value="ECO:0007669"/>
    <property type="project" value="UniProtKB-KW"/>
</dbReference>
<dbReference type="InterPro" id="IPR002142">
    <property type="entry name" value="Peptidase_S49"/>
</dbReference>
<dbReference type="InterPro" id="IPR047272">
    <property type="entry name" value="S49_SppA_C"/>
</dbReference>
<keyword evidence="4" id="KW-0378">Hydrolase</keyword>
<evidence type="ECO:0000256" key="6">
    <source>
        <dbReference type="ARBA" id="ARBA00023136"/>
    </source>
</evidence>
<dbReference type="OrthoDB" id="9764363at2"/>
<dbReference type="Proteomes" id="UP000030518">
    <property type="component" value="Unassembled WGS sequence"/>
</dbReference>
<dbReference type="InterPro" id="IPR004634">
    <property type="entry name" value="Pept_S49_pIV"/>
</dbReference>
<dbReference type="eggNOG" id="COG0616">
    <property type="taxonomic scope" value="Bacteria"/>
</dbReference>
<dbReference type="RefSeq" id="WP_036171546.1">
    <property type="nucleotide sequence ID" value="NZ_JRKJ01000023.1"/>
</dbReference>
<accession>A0A0A2WD08</accession>
<dbReference type="NCBIfam" id="TIGR00705">
    <property type="entry name" value="SppA_67K"/>
    <property type="match status" value="1"/>
</dbReference>
<keyword evidence="5" id="KW-0720">Serine protease</keyword>
<proteinExistence type="inferred from homology"/>
<protein>
    <submittedName>
        <fullName evidence="10">Protease IV</fullName>
    </submittedName>
</protein>
<organism evidence="10 11">
    <name type="scientific">Lysobacter dokdonensis DS-58</name>
    <dbReference type="NCBI Taxonomy" id="1300345"/>
    <lineage>
        <taxon>Bacteria</taxon>
        <taxon>Pseudomonadati</taxon>
        <taxon>Pseudomonadota</taxon>
        <taxon>Gammaproteobacteria</taxon>
        <taxon>Lysobacterales</taxon>
        <taxon>Lysobacteraceae</taxon>
        <taxon>Noviluteimonas</taxon>
    </lineage>
</organism>
<keyword evidence="6 8" id="KW-0472">Membrane</keyword>
<evidence type="ECO:0000259" key="9">
    <source>
        <dbReference type="Pfam" id="PF01343"/>
    </source>
</evidence>
<dbReference type="PANTHER" id="PTHR33209:SF1">
    <property type="entry name" value="PEPTIDASE S49 DOMAIN-CONTAINING PROTEIN"/>
    <property type="match status" value="1"/>
</dbReference>
<dbReference type="PIRSF" id="PIRSF001217">
    <property type="entry name" value="Protease_4_SppA"/>
    <property type="match status" value="1"/>
</dbReference>
<dbReference type="Pfam" id="PF01343">
    <property type="entry name" value="Peptidase_S49"/>
    <property type="match status" value="2"/>
</dbReference>
<evidence type="ECO:0000256" key="5">
    <source>
        <dbReference type="ARBA" id="ARBA00022825"/>
    </source>
</evidence>
<comment type="subcellular location">
    <subcellularLocation>
        <location evidence="1">Membrane</location>
    </subcellularLocation>
</comment>
<name>A0A0A2WD08_9GAMM</name>
<evidence type="ECO:0000313" key="10">
    <source>
        <dbReference type="EMBL" id="KGQ18046.1"/>
    </source>
</evidence>
<feature type="domain" description="Peptidase S49" evidence="9">
    <location>
        <begin position="397"/>
        <end position="548"/>
    </location>
</feature>
<feature type="domain" description="Peptidase S49" evidence="9">
    <location>
        <begin position="139"/>
        <end position="293"/>
    </location>
</feature>
<feature type="active site" description="Proton donor/acceptor" evidence="7">
    <location>
        <position position="207"/>
    </location>
</feature>
<dbReference type="STRING" id="1300345.LF41_1901"/>
<dbReference type="AlphaFoldDB" id="A0A0A2WD08"/>
<feature type="transmembrane region" description="Helical" evidence="8">
    <location>
        <begin position="27"/>
        <end position="45"/>
    </location>
</feature>
<keyword evidence="3 10" id="KW-0645">Protease</keyword>
<sequence length="633" mass="68764">MNEPSRRGPIARVIVGIWDAMNFTRRLVFNLIFFGLLLVFLMFAFSGRGIAPLSERTTLVVAPEGRLVEQYSSDVASRALSKAMGDGGTEEVQLRDLLRALDAASKDKRIERVYVRFDRLQPTGYASLREVAAALAKVRASGKQVVAFGDSMMQEQYLLAAQANEVYLDPMGGLVLEGLDRYRQYYREGLQDKLGVDVHLFKVGEYKSAAEPYVLDAASPQAKEADLFWMNDVWQRFLGDIAKARDLSAQQLAAGIDTLPEGLAAARGDLARYALQQKLVDGLKTEEEVDQLLTQRGVADADAEGGFRQVSLDTYLRHIDDAALPSAALRPQVAVVVAEGEIEGGEKPPGHVGGESTAALLREARDDENVKAVVLRVDSPGGEVFASEQIRREVVALQAAGKPVVVSMGDLAASGGYWIAMNADRIYADPSTITGSIGIFGVIPTLPRALDKIGVHTDGVGTTRFAGAFDITRTLDPAVGDIVQSVIDKGYRDFTGRVAQARKKSVEQIDAIARGRVWTGAQARERGLVDDFGGLQTALDDAAKRAKLDKPDAYTVRYIEREATPFERFFAGFVSSRAGSAMMRDSGFAQGIARTIVSRSVPQVDADLRFLDAALQRKPGAPVKALAYCFCEF</sequence>
<evidence type="ECO:0000256" key="1">
    <source>
        <dbReference type="ARBA" id="ARBA00004370"/>
    </source>
</evidence>
<evidence type="ECO:0000256" key="8">
    <source>
        <dbReference type="SAM" id="Phobius"/>
    </source>
</evidence>
<keyword evidence="8" id="KW-1133">Transmembrane helix</keyword>
<evidence type="ECO:0000256" key="7">
    <source>
        <dbReference type="PIRSR" id="PIRSR001217-1"/>
    </source>
</evidence>
<dbReference type="Gene3D" id="3.90.226.10">
    <property type="entry name" value="2-enoyl-CoA Hydratase, Chain A, domain 1"/>
    <property type="match status" value="3"/>
</dbReference>
<dbReference type="CDD" id="cd07018">
    <property type="entry name" value="S49_SppA_67K_type"/>
    <property type="match status" value="1"/>
</dbReference>
<dbReference type="PANTHER" id="PTHR33209">
    <property type="entry name" value="PROTEASE 4"/>
    <property type="match status" value="1"/>
</dbReference>
<dbReference type="Gene3D" id="6.20.330.10">
    <property type="match status" value="1"/>
</dbReference>
<reference evidence="10 11" key="1">
    <citation type="submission" date="2014-09" db="EMBL/GenBank/DDBJ databases">
        <title>Genome sequences of Lysobacter dokdonensis DS-58.</title>
        <authorList>
            <person name="Kim J.F."/>
            <person name="Kwak M.-J."/>
        </authorList>
    </citation>
    <scope>NUCLEOTIDE SEQUENCE [LARGE SCALE GENOMIC DNA]</scope>
    <source>
        <strain evidence="10 11">DS-58</strain>
    </source>
</reference>
<evidence type="ECO:0000256" key="4">
    <source>
        <dbReference type="ARBA" id="ARBA00022801"/>
    </source>
</evidence>
<dbReference type="GO" id="GO:0016020">
    <property type="term" value="C:membrane"/>
    <property type="evidence" value="ECO:0007669"/>
    <property type="project" value="UniProtKB-SubCell"/>
</dbReference>
<dbReference type="EMBL" id="JRKJ01000023">
    <property type="protein sequence ID" value="KGQ18046.1"/>
    <property type="molecule type" value="Genomic_DNA"/>
</dbReference>
<dbReference type="CDD" id="cd07023">
    <property type="entry name" value="S49_Sppa_N_C"/>
    <property type="match status" value="1"/>
</dbReference>
<evidence type="ECO:0000256" key="3">
    <source>
        <dbReference type="ARBA" id="ARBA00022670"/>
    </source>
</evidence>
<dbReference type="InterPro" id="IPR004635">
    <property type="entry name" value="Pept_S49_SppA"/>
</dbReference>